<evidence type="ECO:0000256" key="3">
    <source>
        <dbReference type="ARBA" id="ARBA00022475"/>
    </source>
</evidence>
<dbReference type="PIRSF" id="PIRSF006603">
    <property type="entry name" value="DinF"/>
    <property type="match status" value="1"/>
</dbReference>
<dbReference type="NCBIfam" id="TIGR00797">
    <property type="entry name" value="matE"/>
    <property type="match status" value="1"/>
</dbReference>
<feature type="transmembrane region" description="Helical" evidence="8">
    <location>
        <begin position="213"/>
        <end position="233"/>
    </location>
</feature>
<dbReference type="InterPro" id="IPR052031">
    <property type="entry name" value="Membrane_Transporter-Flippase"/>
</dbReference>
<feature type="transmembrane region" description="Helical" evidence="8">
    <location>
        <begin position="375"/>
        <end position="394"/>
    </location>
</feature>
<feature type="transmembrane region" description="Helical" evidence="8">
    <location>
        <begin position="65"/>
        <end position="89"/>
    </location>
</feature>
<feature type="transmembrane region" description="Helical" evidence="8">
    <location>
        <begin position="184"/>
        <end position="206"/>
    </location>
</feature>
<keyword evidence="2" id="KW-0813">Transport</keyword>
<protein>
    <submittedName>
        <fullName evidence="9">MATE family efflux transporter</fullName>
    </submittedName>
</protein>
<dbReference type="EMBL" id="JAEANY010000004">
    <property type="protein sequence ID" value="MBH5323535.1"/>
    <property type="molecule type" value="Genomic_DNA"/>
</dbReference>
<evidence type="ECO:0000256" key="7">
    <source>
        <dbReference type="SAM" id="MobiDB-lite"/>
    </source>
</evidence>
<keyword evidence="10" id="KW-1185">Reference proteome</keyword>
<keyword evidence="3" id="KW-1003">Cell membrane</keyword>
<feature type="transmembrane region" description="Helical" evidence="8">
    <location>
        <begin position="39"/>
        <end position="58"/>
    </location>
</feature>
<keyword evidence="4 8" id="KW-0812">Transmembrane</keyword>
<reference evidence="9 10" key="1">
    <citation type="submission" date="2020-11" db="EMBL/GenBank/DDBJ databases">
        <title>Erythrobacter sediminis sp. nov., a marine bacterium from a tidal flat of Garorim Bay.</title>
        <authorList>
            <person name="Kim D."/>
            <person name="Yoo Y."/>
            <person name="Kim J.-J."/>
        </authorList>
    </citation>
    <scope>NUCLEOTIDE SEQUENCE [LARGE SCALE GENOMIC DNA]</scope>
    <source>
        <strain evidence="9 10">JGD-13</strain>
    </source>
</reference>
<dbReference type="InterPro" id="IPR048279">
    <property type="entry name" value="MdtK-like"/>
</dbReference>
<evidence type="ECO:0000256" key="1">
    <source>
        <dbReference type="ARBA" id="ARBA00004429"/>
    </source>
</evidence>
<evidence type="ECO:0000313" key="10">
    <source>
        <dbReference type="Proteomes" id="UP000602442"/>
    </source>
</evidence>
<evidence type="ECO:0000313" key="9">
    <source>
        <dbReference type="EMBL" id="MBH5323535.1"/>
    </source>
</evidence>
<keyword evidence="5 8" id="KW-1133">Transmembrane helix</keyword>
<feature type="transmembrane region" description="Helical" evidence="8">
    <location>
        <begin position="334"/>
        <end position="355"/>
    </location>
</feature>
<dbReference type="RefSeq" id="WP_197922548.1">
    <property type="nucleotide sequence ID" value="NZ_JAEANY010000004.1"/>
</dbReference>
<dbReference type="PANTHER" id="PTHR43549">
    <property type="entry name" value="MULTIDRUG RESISTANCE PROTEIN YPNP-RELATED"/>
    <property type="match status" value="1"/>
</dbReference>
<evidence type="ECO:0000256" key="6">
    <source>
        <dbReference type="ARBA" id="ARBA00023136"/>
    </source>
</evidence>
<feature type="transmembrane region" description="Helical" evidence="8">
    <location>
        <begin position="302"/>
        <end position="322"/>
    </location>
</feature>
<keyword evidence="6 8" id="KW-0472">Membrane</keyword>
<evidence type="ECO:0000256" key="4">
    <source>
        <dbReference type="ARBA" id="ARBA00022692"/>
    </source>
</evidence>
<name>A0ABS0N6V6_9SPHN</name>
<dbReference type="Pfam" id="PF01554">
    <property type="entry name" value="MatE"/>
    <property type="match status" value="2"/>
</dbReference>
<feature type="transmembrane region" description="Helical" evidence="8">
    <location>
        <begin position="406"/>
        <end position="427"/>
    </location>
</feature>
<comment type="caution">
    <text evidence="9">The sequence shown here is derived from an EMBL/GenBank/DDBJ whole genome shotgun (WGS) entry which is preliminary data.</text>
</comment>
<feature type="compositionally biased region" description="Polar residues" evidence="7">
    <location>
        <begin position="1"/>
        <end position="11"/>
    </location>
</feature>
<feature type="region of interest" description="Disordered" evidence="7">
    <location>
        <begin position="1"/>
        <end position="23"/>
    </location>
</feature>
<evidence type="ECO:0000256" key="2">
    <source>
        <dbReference type="ARBA" id="ARBA00022448"/>
    </source>
</evidence>
<sequence length="470" mass="48903">MAEAESTPTHNSEPDSKGSKAKLASGSIPGHLVAQTTPAIVGVAAIMSVGVIDAYFVGQLGGAQLAAISFIFPVTTALSSLGVGMMVGINSVVSRALGEGDHERAQARANVGIIVGVIAGLVLGLALFALRQPLFSLMQADAETLPLIDEYMAPFALGFPLMLSMMGMNGVLRGQGAAKSNTAVLVVYSVTNWVLDPLLITGAFGLEGFGIAGAAYATIGGWITGIIAAFWLLGRHDLPFNPASTRHCNWKEQLSAISRVAGPAAFTNSINPAGLAILTSFLAVEGQAAVAGFGAGGRLQSFAVVPLLALSGSIGAIIGQNWGAKQYDRARKALWQAGIFCLGYGLSAGLILFLAREWFAGLFSEEPQVLDATAQYLAISVWGYAGYGVLIVVNGALNAIDKASRALALSLTRVLLVMIPFAWFARAALGTEAIYIAELVANLSGGIIAAALAWWVMWHRAKAKESKQKS</sequence>
<comment type="subcellular location">
    <subcellularLocation>
        <location evidence="1">Cell inner membrane</location>
        <topology evidence="1">Multi-pass membrane protein</topology>
    </subcellularLocation>
</comment>
<feature type="transmembrane region" description="Helical" evidence="8">
    <location>
        <begin position="151"/>
        <end position="172"/>
    </location>
</feature>
<proteinExistence type="predicted"/>
<organism evidence="9 10">
    <name type="scientific">Aurantiacibacter sediminis</name>
    <dbReference type="NCBI Taxonomy" id="2793064"/>
    <lineage>
        <taxon>Bacteria</taxon>
        <taxon>Pseudomonadati</taxon>
        <taxon>Pseudomonadota</taxon>
        <taxon>Alphaproteobacteria</taxon>
        <taxon>Sphingomonadales</taxon>
        <taxon>Erythrobacteraceae</taxon>
        <taxon>Aurantiacibacter</taxon>
    </lineage>
</organism>
<gene>
    <name evidence="9" type="ORF">I5L03_13175</name>
</gene>
<evidence type="ECO:0000256" key="5">
    <source>
        <dbReference type="ARBA" id="ARBA00022989"/>
    </source>
</evidence>
<dbReference type="InterPro" id="IPR002528">
    <property type="entry name" value="MATE_fam"/>
</dbReference>
<feature type="transmembrane region" description="Helical" evidence="8">
    <location>
        <begin position="109"/>
        <end position="130"/>
    </location>
</feature>
<dbReference type="PANTHER" id="PTHR43549:SF3">
    <property type="entry name" value="MULTIDRUG RESISTANCE PROTEIN YPNP-RELATED"/>
    <property type="match status" value="1"/>
</dbReference>
<accession>A0ABS0N6V6</accession>
<feature type="transmembrane region" description="Helical" evidence="8">
    <location>
        <begin position="433"/>
        <end position="457"/>
    </location>
</feature>
<dbReference type="Proteomes" id="UP000602442">
    <property type="component" value="Unassembled WGS sequence"/>
</dbReference>
<evidence type="ECO:0000256" key="8">
    <source>
        <dbReference type="SAM" id="Phobius"/>
    </source>
</evidence>